<protein>
    <submittedName>
        <fullName evidence="1">Uncharacterized protein</fullName>
    </submittedName>
</protein>
<dbReference type="Proteomes" id="UP000030693">
    <property type="component" value="Unassembled WGS sequence"/>
</dbReference>
<proteinExistence type="predicted"/>
<name>A0A058Z5B5_FONAL</name>
<evidence type="ECO:0000313" key="1">
    <source>
        <dbReference type="EMBL" id="KCV69128.1"/>
    </source>
</evidence>
<accession>A0A058Z5B5</accession>
<organism evidence="1">
    <name type="scientific">Fonticula alba</name>
    <name type="common">Slime mold</name>
    <dbReference type="NCBI Taxonomy" id="691883"/>
    <lineage>
        <taxon>Eukaryota</taxon>
        <taxon>Rotosphaerida</taxon>
        <taxon>Fonticulaceae</taxon>
        <taxon>Fonticula</taxon>
    </lineage>
</organism>
<dbReference type="GeneID" id="20529268"/>
<dbReference type="EMBL" id="KB932207">
    <property type="protein sequence ID" value="KCV69128.1"/>
    <property type="molecule type" value="Genomic_DNA"/>
</dbReference>
<keyword evidence="2" id="KW-1185">Reference proteome</keyword>
<reference evidence="1" key="1">
    <citation type="submission" date="2013-04" db="EMBL/GenBank/DDBJ databases">
        <title>The Genome Sequence of Fonticula alba ATCC 38817.</title>
        <authorList>
            <consortium name="The Broad Institute Genomics Platform"/>
            <person name="Russ C."/>
            <person name="Cuomo C."/>
            <person name="Burger G."/>
            <person name="Gray M.W."/>
            <person name="Holland P.W.H."/>
            <person name="King N."/>
            <person name="Lang F.B.F."/>
            <person name="Roger A.J."/>
            <person name="Ruiz-Trillo I."/>
            <person name="Brown M."/>
            <person name="Walker B."/>
            <person name="Young S."/>
            <person name="Zeng Q."/>
            <person name="Gargeya S."/>
            <person name="Fitzgerald M."/>
            <person name="Haas B."/>
            <person name="Abouelleil A."/>
            <person name="Allen A.W."/>
            <person name="Alvarado L."/>
            <person name="Arachchi H.M."/>
            <person name="Berlin A.M."/>
            <person name="Chapman S.B."/>
            <person name="Gainer-Dewar J."/>
            <person name="Goldberg J."/>
            <person name="Griggs A."/>
            <person name="Gujja S."/>
            <person name="Hansen M."/>
            <person name="Howarth C."/>
            <person name="Imamovic A."/>
            <person name="Ireland A."/>
            <person name="Larimer J."/>
            <person name="McCowan C."/>
            <person name="Murphy C."/>
            <person name="Pearson M."/>
            <person name="Poon T.W."/>
            <person name="Priest M."/>
            <person name="Roberts A."/>
            <person name="Saif S."/>
            <person name="Shea T."/>
            <person name="Sisk P."/>
            <person name="Sykes S."/>
            <person name="Wortman J."/>
            <person name="Nusbaum C."/>
            <person name="Birren B."/>
        </authorList>
    </citation>
    <scope>NUCLEOTIDE SEQUENCE [LARGE SCALE GENOMIC DNA]</scope>
    <source>
        <strain evidence="1">ATCC 38817</strain>
    </source>
</reference>
<gene>
    <name evidence="1" type="ORF">H696_04543</name>
</gene>
<sequence>MGHPGSKAAMLLDQELPHEEVTVDQAIDRVGQLAGRGFAPGSQRIEASCQSETRPRYHLVQAGLATGDFFWRTRRRSMRVKGAGCRGRGQRPSVGRKASMQVRVALPGIGNQS</sequence>
<evidence type="ECO:0000313" key="2">
    <source>
        <dbReference type="Proteomes" id="UP000030693"/>
    </source>
</evidence>
<dbReference type="AlphaFoldDB" id="A0A058Z5B5"/>
<dbReference type="RefSeq" id="XP_009496699.1">
    <property type="nucleotide sequence ID" value="XM_009498424.1"/>
</dbReference>